<protein>
    <submittedName>
        <fullName evidence="2">CoF synthetase</fullName>
    </submittedName>
</protein>
<evidence type="ECO:0000313" key="3">
    <source>
        <dbReference type="Proteomes" id="UP000269097"/>
    </source>
</evidence>
<dbReference type="SUPFAM" id="SSF56801">
    <property type="entry name" value="Acetyl-CoA synthetase-like"/>
    <property type="match status" value="1"/>
</dbReference>
<organism evidence="2 3">
    <name type="scientific">Cohnella candidum</name>
    <dbReference type="NCBI Taxonomy" id="2674991"/>
    <lineage>
        <taxon>Bacteria</taxon>
        <taxon>Bacillati</taxon>
        <taxon>Bacillota</taxon>
        <taxon>Bacilli</taxon>
        <taxon>Bacillales</taxon>
        <taxon>Paenibacillaceae</taxon>
        <taxon>Cohnella</taxon>
    </lineage>
</organism>
<proteinExistence type="predicted"/>
<dbReference type="EMBL" id="CP033433">
    <property type="protein sequence ID" value="AYQ75776.1"/>
    <property type="molecule type" value="Genomic_DNA"/>
</dbReference>
<accession>A0A3G3K5K4</accession>
<name>A0A3G3K5K4_9BACL</name>
<dbReference type="Gene3D" id="3.40.50.12780">
    <property type="entry name" value="N-terminal domain of ligase-like"/>
    <property type="match status" value="1"/>
</dbReference>
<dbReference type="PANTHER" id="PTHR43845">
    <property type="entry name" value="BLR5969 PROTEIN"/>
    <property type="match status" value="1"/>
</dbReference>
<dbReference type="PANTHER" id="PTHR43845:SF1">
    <property type="entry name" value="BLR5969 PROTEIN"/>
    <property type="match status" value="1"/>
</dbReference>
<evidence type="ECO:0000313" key="2">
    <source>
        <dbReference type="EMBL" id="AYQ75776.1"/>
    </source>
</evidence>
<keyword evidence="3" id="KW-1185">Reference proteome</keyword>
<gene>
    <name evidence="2" type="ORF">EAV92_22110</name>
</gene>
<evidence type="ECO:0000256" key="1">
    <source>
        <dbReference type="SAM" id="MobiDB-lite"/>
    </source>
</evidence>
<reference evidence="2 3" key="1">
    <citation type="submission" date="2018-10" db="EMBL/GenBank/DDBJ databases">
        <title>Genome Sequence of Cohnella sp.</title>
        <authorList>
            <person name="Srinivasan S."/>
            <person name="Kim M.K."/>
        </authorList>
    </citation>
    <scope>NUCLEOTIDE SEQUENCE [LARGE SCALE GENOMIC DNA]</scope>
    <source>
        <strain evidence="2 3">18JY8-7</strain>
    </source>
</reference>
<dbReference type="AlphaFoldDB" id="A0A3G3K5K4"/>
<dbReference type="Proteomes" id="UP000269097">
    <property type="component" value="Chromosome"/>
</dbReference>
<feature type="compositionally biased region" description="Basic residues" evidence="1">
    <location>
        <begin position="359"/>
        <end position="368"/>
    </location>
</feature>
<dbReference type="InterPro" id="IPR042099">
    <property type="entry name" value="ANL_N_sf"/>
</dbReference>
<feature type="region of interest" description="Disordered" evidence="1">
    <location>
        <begin position="352"/>
        <end position="376"/>
    </location>
</feature>
<dbReference type="KEGG" id="coh:EAV92_22110"/>
<sequence length="376" mass="41549">MLTASILENHYYSSSPDPAIASGLTSYSTSGTSSGKRKTIYYSEADERRYVDVKADMYLHWLLAGGVPIHRALSDMGTGHAAGTALDVFFRLGVQGESVSFELPIEQHLERLEAFRPELLYTMPSILDRIIRAAGQPNRFGIRKIILVGEIAPPSWQKSVAKKFGIKTADILDTYGSIEIGTIASFSHRLGRYVVAEGLHAEGIGTGTLREGFDPLPPGEQVLVLTSFVRDAFPAVRYVTYDVVRDFRVMEIDGVPRYTFEGIVKRLGPELKHGEKISLYDIEEAIRPFSEDADIRVEMKGRSMTVTLTSQTLPAVLIPAIRSAVEEQIPEIGAMIRGGLLDGIKVNLSRSEAAPKGKPSIKNRKIHYVRKEEDTP</sequence>